<feature type="compositionally biased region" description="Basic and acidic residues" evidence="1">
    <location>
        <begin position="82"/>
        <end position="93"/>
    </location>
</feature>
<dbReference type="RefSeq" id="XP_002955165.1">
    <property type="nucleotide sequence ID" value="XM_002955119.1"/>
</dbReference>
<keyword evidence="4" id="KW-1185">Reference proteome</keyword>
<dbReference type="OrthoDB" id="6363407at2759"/>
<proteinExistence type="predicted"/>
<feature type="compositionally biased region" description="Basic and acidic residues" evidence="1">
    <location>
        <begin position="116"/>
        <end position="128"/>
    </location>
</feature>
<evidence type="ECO:0000256" key="2">
    <source>
        <dbReference type="SAM" id="SignalP"/>
    </source>
</evidence>
<feature type="compositionally biased region" description="Basic and acidic residues" evidence="1">
    <location>
        <begin position="138"/>
        <end position="150"/>
    </location>
</feature>
<reference evidence="3 4" key="1">
    <citation type="journal article" date="2010" name="Science">
        <title>Genomic analysis of organismal complexity in the multicellular green alga Volvox carteri.</title>
        <authorList>
            <person name="Prochnik S.E."/>
            <person name="Umen J."/>
            <person name="Nedelcu A.M."/>
            <person name="Hallmann A."/>
            <person name="Miller S.M."/>
            <person name="Nishii I."/>
            <person name="Ferris P."/>
            <person name="Kuo A."/>
            <person name="Mitros T."/>
            <person name="Fritz-Laylin L.K."/>
            <person name="Hellsten U."/>
            <person name="Chapman J."/>
            <person name="Simakov O."/>
            <person name="Rensing S.A."/>
            <person name="Terry A."/>
            <person name="Pangilinan J."/>
            <person name="Kapitonov V."/>
            <person name="Jurka J."/>
            <person name="Salamov A."/>
            <person name="Shapiro H."/>
            <person name="Schmutz J."/>
            <person name="Grimwood J."/>
            <person name="Lindquist E."/>
            <person name="Lucas S."/>
            <person name="Grigoriev I.V."/>
            <person name="Schmitt R."/>
            <person name="Kirk D."/>
            <person name="Rokhsar D.S."/>
        </authorList>
    </citation>
    <scope>NUCLEOTIDE SEQUENCE [LARGE SCALE GENOMIC DNA]</scope>
    <source>
        <strain evidence="4">f. Nagariensis / Eve</strain>
    </source>
</reference>
<dbReference type="EMBL" id="GL378370">
    <property type="protein sequence ID" value="EFJ43684.1"/>
    <property type="molecule type" value="Genomic_DNA"/>
</dbReference>
<dbReference type="AlphaFoldDB" id="D8U941"/>
<evidence type="ECO:0000256" key="1">
    <source>
        <dbReference type="SAM" id="MobiDB-lite"/>
    </source>
</evidence>
<dbReference type="InParanoid" id="D8U941"/>
<protein>
    <submittedName>
        <fullName evidence="3">Uncharacterized protein</fullName>
    </submittedName>
</protein>
<dbReference type="GeneID" id="9626265"/>
<sequence length="232" mass="24006">MLRRAAGAFLFSISPAFAAAPCQRLPGVFAAGLTTSGAAAADSTTDKIKETVSRVAEKIHDATERAKESLKGAADSASHTMGEYKDRAREGVDNTKAAASDMKEQAKQRMSQYGEGAREGLREARDSASEAVHSAGEQAKESLRGARDSLRGTAEAAGERIRTTTAEGQQQQGVSGVDEQSDVLGSTTPTAEGGSRGDEAARAAGRVVGETASAFRSGQEEGERRNGGGSGR</sequence>
<dbReference type="PANTHER" id="PTHR47372">
    <property type="entry name" value="DAUER UP-REGULATED-RELATED"/>
    <property type="match status" value="1"/>
</dbReference>
<organism evidence="4">
    <name type="scientific">Volvox carteri f. nagariensis</name>
    <dbReference type="NCBI Taxonomy" id="3068"/>
    <lineage>
        <taxon>Eukaryota</taxon>
        <taxon>Viridiplantae</taxon>
        <taxon>Chlorophyta</taxon>
        <taxon>core chlorophytes</taxon>
        <taxon>Chlorophyceae</taxon>
        <taxon>CS clade</taxon>
        <taxon>Chlamydomonadales</taxon>
        <taxon>Volvocaceae</taxon>
        <taxon>Volvox</taxon>
    </lineage>
</organism>
<evidence type="ECO:0000313" key="3">
    <source>
        <dbReference type="EMBL" id="EFJ43684.1"/>
    </source>
</evidence>
<dbReference type="SUPFAM" id="SSF58113">
    <property type="entry name" value="Apolipoprotein A-I"/>
    <property type="match status" value="1"/>
</dbReference>
<dbReference type="Gene3D" id="1.20.120.20">
    <property type="entry name" value="Apolipoprotein"/>
    <property type="match status" value="1"/>
</dbReference>
<evidence type="ECO:0000313" key="4">
    <source>
        <dbReference type="Proteomes" id="UP000001058"/>
    </source>
</evidence>
<gene>
    <name evidence="3" type="ORF">VOLCADRAFT_96064</name>
</gene>
<name>D8U941_VOLCA</name>
<dbReference type="KEGG" id="vcn:VOLCADRAFT_96064"/>
<feature type="chain" id="PRO_5003124280" evidence="2">
    <location>
        <begin position="19"/>
        <end position="232"/>
    </location>
</feature>
<keyword evidence="2" id="KW-0732">Signal</keyword>
<feature type="region of interest" description="Disordered" evidence="1">
    <location>
        <begin position="65"/>
        <end position="232"/>
    </location>
</feature>
<feature type="signal peptide" evidence="2">
    <location>
        <begin position="1"/>
        <end position="18"/>
    </location>
</feature>
<feature type="compositionally biased region" description="Polar residues" evidence="1">
    <location>
        <begin position="163"/>
        <end position="174"/>
    </location>
</feature>
<accession>D8U941</accession>
<dbReference type="PANTHER" id="PTHR47372:SF11">
    <property type="entry name" value="RE19971P"/>
    <property type="match status" value="1"/>
</dbReference>
<dbReference type="Proteomes" id="UP000001058">
    <property type="component" value="Unassembled WGS sequence"/>
</dbReference>